<proteinExistence type="predicted"/>
<evidence type="ECO:0000313" key="2">
    <source>
        <dbReference type="Proteomes" id="UP000606044"/>
    </source>
</evidence>
<sequence length="104" mass="11676">MARVFRGMAPEQLWQAINPWRFFENASFTGISVNLGQSGNPQAEEAILDEVGSYGRQLGRMGDALEVIMKHMDKSDLSEKERDALAALRLQLKAIRKVKKRNGS</sequence>
<gene>
    <name evidence="1" type="ORF">GCM10007301_40790</name>
</gene>
<dbReference type="Proteomes" id="UP000606044">
    <property type="component" value="Unassembled WGS sequence"/>
</dbReference>
<reference evidence="1" key="1">
    <citation type="journal article" date="2014" name="Int. J. Syst. Evol. Microbiol.">
        <title>Complete genome sequence of Corynebacterium casei LMG S-19264T (=DSM 44701T), isolated from a smear-ripened cheese.</title>
        <authorList>
            <consortium name="US DOE Joint Genome Institute (JGI-PGF)"/>
            <person name="Walter F."/>
            <person name="Albersmeier A."/>
            <person name="Kalinowski J."/>
            <person name="Ruckert C."/>
        </authorList>
    </citation>
    <scope>NUCLEOTIDE SEQUENCE</scope>
    <source>
        <strain evidence="1">CCM 7897</strain>
    </source>
</reference>
<protein>
    <submittedName>
        <fullName evidence="1">Uncharacterized protein</fullName>
    </submittedName>
</protein>
<reference evidence="1" key="2">
    <citation type="submission" date="2020-09" db="EMBL/GenBank/DDBJ databases">
        <authorList>
            <person name="Sun Q."/>
            <person name="Sedlacek I."/>
        </authorList>
    </citation>
    <scope>NUCLEOTIDE SEQUENCE</scope>
    <source>
        <strain evidence="1">CCM 7897</strain>
    </source>
</reference>
<dbReference type="EMBL" id="BMCT01000006">
    <property type="protein sequence ID" value="GGF76759.1"/>
    <property type="molecule type" value="Genomic_DNA"/>
</dbReference>
<accession>A0A917C7Y9</accession>
<evidence type="ECO:0000313" key="1">
    <source>
        <dbReference type="EMBL" id="GGF76759.1"/>
    </source>
</evidence>
<keyword evidence="2" id="KW-1185">Reference proteome</keyword>
<name>A0A917C7Y9_9HYPH</name>
<comment type="caution">
    <text evidence="1">The sequence shown here is derived from an EMBL/GenBank/DDBJ whole genome shotgun (WGS) entry which is preliminary data.</text>
</comment>
<dbReference type="RefSeq" id="WP_188582019.1">
    <property type="nucleotide sequence ID" value="NZ_BMCT01000006.1"/>
</dbReference>
<dbReference type="AlphaFoldDB" id="A0A917C7Y9"/>
<organism evidence="1 2">
    <name type="scientific">Azorhizobium oxalatiphilum</name>
    <dbReference type="NCBI Taxonomy" id="980631"/>
    <lineage>
        <taxon>Bacteria</taxon>
        <taxon>Pseudomonadati</taxon>
        <taxon>Pseudomonadota</taxon>
        <taxon>Alphaproteobacteria</taxon>
        <taxon>Hyphomicrobiales</taxon>
        <taxon>Xanthobacteraceae</taxon>
        <taxon>Azorhizobium</taxon>
    </lineage>
</organism>